<dbReference type="Pfam" id="PF08409">
    <property type="entry name" value="TMTC_DUF1736"/>
    <property type="match status" value="1"/>
</dbReference>
<dbReference type="PANTHER" id="PTHR44809:SF1">
    <property type="entry name" value="PROTEIN O-MANNOSYL-TRANSFERASE TMTC1"/>
    <property type="match status" value="1"/>
</dbReference>
<evidence type="ECO:0000256" key="9">
    <source>
        <dbReference type="ARBA" id="ARBA00022803"/>
    </source>
</evidence>
<comment type="subcellular location">
    <subcellularLocation>
        <location evidence="2">Endoplasmic reticulum</location>
    </subcellularLocation>
    <subcellularLocation>
        <location evidence="1">Membrane</location>
        <topology evidence="1">Multi-pass membrane protein</topology>
    </subcellularLocation>
</comment>
<dbReference type="InterPro" id="IPR019734">
    <property type="entry name" value="TPR_rpt"/>
</dbReference>
<keyword evidence="6" id="KW-0808">Transferase</keyword>
<evidence type="ECO:0000256" key="13">
    <source>
        <dbReference type="PROSITE-ProRule" id="PRU00339"/>
    </source>
</evidence>
<evidence type="ECO:0000256" key="14">
    <source>
        <dbReference type="SAM" id="Phobius"/>
    </source>
</evidence>
<evidence type="ECO:0000256" key="8">
    <source>
        <dbReference type="ARBA" id="ARBA00022737"/>
    </source>
</evidence>
<protein>
    <recommendedName>
        <fullName evidence="5">dolichyl-phosphate-mannose--protein mannosyltransferase</fullName>
        <ecNumber evidence="5">2.4.1.109</ecNumber>
    </recommendedName>
</protein>
<comment type="pathway">
    <text evidence="3">Protein modification; protein glycosylation.</text>
</comment>
<keyword evidence="10" id="KW-0256">Endoplasmic reticulum</keyword>
<dbReference type="SUPFAM" id="SSF48452">
    <property type="entry name" value="TPR-like"/>
    <property type="match status" value="2"/>
</dbReference>
<feature type="repeat" description="TPR" evidence="13">
    <location>
        <begin position="812"/>
        <end position="845"/>
    </location>
</feature>
<dbReference type="Proteomes" id="UP000472260">
    <property type="component" value="Unassembled WGS sequence"/>
</dbReference>
<sequence>MTANSRGTKAAPPPVQQRLSALPRPAAGVRYAALVAVCALCYSNSLWGEFVHDDIWAITNNPDVRPGSSLRSICTNDFWGKRMADNTSHKSYRPLCILTFKLNILLGGMTPFYFHLVNVFLHCMVTALLMLTCEQCVFEDSNFSFLTALLFSVHPIHTEAVSEHAQHAAFLLISTVIYSDRMADKFPPTVSVLSLALSLLLGTCAMLVKETGVTVFGVCILYDFLVNHSHVKSYLANCAICDTHFLFSLLYLFHYLFHYQTFISFKSALAFLSRLCKPHDLKCSFVQVLFVQVTVIMFFRLWLMGGSMPLFSEQDNPASFSPYLLTRFLTYCYLLAFNAWLLLAPIVLCYDWQVNGININTQQFLSHFCVEVLVGLLFLVFPFIPASNLFFRVGFVVAERVLYMPSMGYCVLVVHGLNRLYSVVSRWGAAALTVSMLVVLLLFSWKTVQQNEIWLSREALFRSGIQTLPHNAKVHYNYANFLKDRGRNQEAIYHYKTALRLYPRHASALNNLGTLTHQAEEAEVYYRRALDINPQHNRALFNLGNLLKSQGKEEEAERMLKESIRFGPHFADAYSSLASLYADQGHSKEANEIYTKGIENCPDSSDLHNNYGVFLVDTGHGDRAAFHYQEAVRLKPSHYVAMVNLGRLLRSSNDNKEAELWYKRALRVVRKVDILTPLGALYYNTGRYEEALEVYREAATLQLDSTDIWLALAQVLAMAGHSAEAEKMTLGIISKTSNCIECYRLLSAIYSKQGNHTEALDALKAALQQEPSDPAVRAELHFSMGNQLREMNELDRAFQSYKLAVELKPDQSQAWMNMGGIQHIKGDYAAARMYYQRALLLSPGSKLLKENLAKLDRLEKKLQGA</sequence>
<evidence type="ECO:0000256" key="11">
    <source>
        <dbReference type="ARBA" id="ARBA00022989"/>
    </source>
</evidence>
<keyword evidence="11 14" id="KW-1133">Transmembrane helix</keyword>
<keyword evidence="8" id="KW-0677">Repeat</keyword>
<feature type="repeat" description="TPR" evidence="13">
    <location>
        <begin position="672"/>
        <end position="705"/>
    </location>
</feature>
<keyword evidence="7 14" id="KW-0812">Transmembrane</keyword>
<reference evidence="16" key="1">
    <citation type="submission" date="2025-08" db="UniProtKB">
        <authorList>
            <consortium name="Ensembl"/>
        </authorList>
    </citation>
    <scope>IDENTIFICATION</scope>
</reference>
<dbReference type="PANTHER" id="PTHR44809">
    <property type="match status" value="1"/>
</dbReference>
<dbReference type="InterPro" id="IPR013618">
    <property type="entry name" value="TMTC_DUF1736"/>
</dbReference>
<dbReference type="GO" id="GO:0004169">
    <property type="term" value="F:dolichyl-phosphate-mannose-protein mannosyltransferase activity"/>
    <property type="evidence" value="ECO:0007669"/>
    <property type="project" value="UniProtKB-EC"/>
</dbReference>
<feature type="repeat" description="TPR" evidence="13">
    <location>
        <begin position="778"/>
        <end position="811"/>
    </location>
</feature>
<evidence type="ECO:0000256" key="3">
    <source>
        <dbReference type="ARBA" id="ARBA00004922"/>
    </source>
</evidence>
<feature type="transmembrane region" description="Helical" evidence="14">
    <location>
        <begin position="427"/>
        <end position="445"/>
    </location>
</feature>
<organism evidence="16 17">
    <name type="scientific">Sinocyclocheilus anshuiensis</name>
    <dbReference type="NCBI Taxonomy" id="1608454"/>
    <lineage>
        <taxon>Eukaryota</taxon>
        <taxon>Metazoa</taxon>
        <taxon>Chordata</taxon>
        <taxon>Craniata</taxon>
        <taxon>Vertebrata</taxon>
        <taxon>Euteleostomi</taxon>
        <taxon>Actinopterygii</taxon>
        <taxon>Neopterygii</taxon>
        <taxon>Teleostei</taxon>
        <taxon>Ostariophysi</taxon>
        <taxon>Cypriniformes</taxon>
        <taxon>Cyprinidae</taxon>
        <taxon>Cyprininae</taxon>
        <taxon>Sinocyclocheilus</taxon>
    </lineage>
</organism>
<feature type="transmembrane region" description="Helical" evidence="14">
    <location>
        <begin position="284"/>
        <end position="303"/>
    </location>
</feature>
<feature type="transmembrane region" description="Helical" evidence="14">
    <location>
        <begin position="252"/>
        <end position="272"/>
    </location>
</feature>
<feature type="repeat" description="TPR" evidence="13">
    <location>
        <begin position="605"/>
        <end position="638"/>
    </location>
</feature>
<feature type="transmembrane region" description="Helical" evidence="14">
    <location>
        <begin position="390"/>
        <end position="415"/>
    </location>
</feature>
<evidence type="ECO:0000256" key="12">
    <source>
        <dbReference type="ARBA" id="ARBA00023136"/>
    </source>
</evidence>
<evidence type="ECO:0000256" key="2">
    <source>
        <dbReference type="ARBA" id="ARBA00004240"/>
    </source>
</evidence>
<reference evidence="16" key="2">
    <citation type="submission" date="2025-09" db="UniProtKB">
        <authorList>
            <consortium name="Ensembl"/>
        </authorList>
    </citation>
    <scope>IDENTIFICATION</scope>
</reference>
<keyword evidence="9 13" id="KW-0802">TPR repeat</keyword>
<dbReference type="AlphaFoldDB" id="A0A671RYB4"/>
<feature type="repeat" description="TPR" evidence="13">
    <location>
        <begin position="571"/>
        <end position="604"/>
    </location>
</feature>
<dbReference type="UniPathway" id="UPA00378"/>
<evidence type="ECO:0000256" key="7">
    <source>
        <dbReference type="ARBA" id="ARBA00022692"/>
    </source>
</evidence>
<feature type="repeat" description="TPR" evidence="13">
    <location>
        <begin position="537"/>
        <end position="570"/>
    </location>
</feature>
<evidence type="ECO:0000256" key="4">
    <source>
        <dbReference type="ARBA" id="ARBA00007882"/>
    </source>
</evidence>
<keyword evidence="12 14" id="KW-0472">Membrane</keyword>
<dbReference type="PROSITE" id="PS50293">
    <property type="entry name" value="TPR_REGION"/>
    <property type="match status" value="1"/>
</dbReference>
<dbReference type="GO" id="GO:0016020">
    <property type="term" value="C:membrane"/>
    <property type="evidence" value="ECO:0007669"/>
    <property type="project" value="UniProtKB-SubCell"/>
</dbReference>
<evidence type="ECO:0000256" key="6">
    <source>
        <dbReference type="ARBA" id="ARBA00022679"/>
    </source>
</evidence>
<evidence type="ECO:0000313" key="16">
    <source>
        <dbReference type="Ensembl" id="ENSSANP00000088664.1"/>
    </source>
</evidence>
<feature type="repeat" description="TPR" evidence="13">
    <location>
        <begin position="740"/>
        <end position="773"/>
    </location>
</feature>
<feature type="transmembrane region" description="Helical" evidence="14">
    <location>
        <begin position="364"/>
        <end position="384"/>
    </location>
</feature>
<dbReference type="Pfam" id="PF13432">
    <property type="entry name" value="TPR_16"/>
    <property type="match status" value="2"/>
</dbReference>
<dbReference type="InterPro" id="IPR011990">
    <property type="entry name" value="TPR-like_helical_dom_sf"/>
</dbReference>
<dbReference type="Gene3D" id="1.25.40.10">
    <property type="entry name" value="Tetratricopeptide repeat domain"/>
    <property type="match status" value="4"/>
</dbReference>
<dbReference type="Pfam" id="PF13181">
    <property type="entry name" value="TPR_8"/>
    <property type="match status" value="2"/>
</dbReference>
<evidence type="ECO:0000256" key="1">
    <source>
        <dbReference type="ARBA" id="ARBA00004141"/>
    </source>
</evidence>
<feature type="repeat" description="TPR" evidence="13">
    <location>
        <begin position="472"/>
        <end position="505"/>
    </location>
</feature>
<dbReference type="EC" id="2.4.1.109" evidence="5"/>
<feature type="transmembrane region" description="Helical" evidence="14">
    <location>
        <begin position="190"/>
        <end position="208"/>
    </location>
</feature>
<dbReference type="SMART" id="SM00028">
    <property type="entry name" value="TPR"/>
    <property type="match status" value="10"/>
</dbReference>
<dbReference type="Pfam" id="PF13414">
    <property type="entry name" value="TPR_11"/>
    <property type="match status" value="1"/>
</dbReference>
<evidence type="ECO:0000313" key="17">
    <source>
        <dbReference type="Proteomes" id="UP000472260"/>
    </source>
</evidence>
<dbReference type="Pfam" id="PF13374">
    <property type="entry name" value="TPR_10"/>
    <property type="match status" value="1"/>
</dbReference>
<dbReference type="Pfam" id="PF13424">
    <property type="entry name" value="TPR_12"/>
    <property type="match status" value="1"/>
</dbReference>
<dbReference type="InterPro" id="IPR052943">
    <property type="entry name" value="TMTC_O-mannosyl-trnsfr"/>
</dbReference>
<evidence type="ECO:0000256" key="10">
    <source>
        <dbReference type="ARBA" id="ARBA00022824"/>
    </source>
</evidence>
<proteinExistence type="inferred from homology"/>
<gene>
    <name evidence="16" type="primary">LOC107658819</name>
</gene>
<dbReference type="PROSITE" id="PS50005">
    <property type="entry name" value="TPR"/>
    <property type="match status" value="8"/>
</dbReference>
<comment type="similarity">
    <text evidence="4">Belongs to the TMTC family.</text>
</comment>
<name>A0A671RYB4_9TELE</name>
<dbReference type="GO" id="GO:0005783">
    <property type="term" value="C:endoplasmic reticulum"/>
    <property type="evidence" value="ECO:0007669"/>
    <property type="project" value="UniProtKB-SubCell"/>
</dbReference>
<accession>A0A671RYB4</accession>
<evidence type="ECO:0000256" key="5">
    <source>
        <dbReference type="ARBA" id="ARBA00012839"/>
    </source>
</evidence>
<feature type="transmembrane region" description="Helical" evidence="14">
    <location>
        <begin position="328"/>
        <end position="352"/>
    </location>
</feature>
<evidence type="ECO:0000259" key="15">
    <source>
        <dbReference type="Pfam" id="PF08409"/>
    </source>
</evidence>
<feature type="domain" description="DUF1736" evidence="15">
    <location>
        <begin position="306"/>
        <end position="358"/>
    </location>
</feature>
<dbReference type="Ensembl" id="ENSSANT00000094200.1">
    <property type="protein sequence ID" value="ENSSANP00000088664.1"/>
    <property type="gene ID" value="ENSSANG00000043861.1"/>
</dbReference>
<keyword evidence="17" id="KW-1185">Reference proteome</keyword>